<dbReference type="EMBL" id="CXWC01000013">
    <property type="protein sequence ID" value="CTQ76581.1"/>
    <property type="molecule type" value="Genomic_DNA"/>
</dbReference>
<evidence type="ECO:0000256" key="1">
    <source>
        <dbReference type="SAM" id="SignalP"/>
    </source>
</evidence>
<proteinExistence type="predicted"/>
<organism evidence="2 3">
    <name type="scientific">Roseibium album</name>
    <dbReference type="NCBI Taxonomy" id="311410"/>
    <lineage>
        <taxon>Bacteria</taxon>
        <taxon>Pseudomonadati</taxon>
        <taxon>Pseudomonadota</taxon>
        <taxon>Alphaproteobacteria</taxon>
        <taxon>Hyphomicrobiales</taxon>
        <taxon>Stappiaceae</taxon>
        <taxon>Roseibium</taxon>
    </lineage>
</organism>
<evidence type="ECO:0000313" key="2">
    <source>
        <dbReference type="EMBL" id="CTQ76581.1"/>
    </source>
</evidence>
<dbReference type="OrthoDB" id="7844194at2"/>
<dbReference type="GeneID" id="97672081"/>
<reference evidence="3" key="1">
    <citation type="submission" date="2015-07" db="EMBL/GenBank/DDBJ databases">
        <authorList>
            <person name="Rodrigo-Torres Lidia"/>
            <person name="Arahal R.David."/>
        </authorList>
    </citation>
    <scope>NUCLEOTIDE SEQUENCE [LARGE SCALE GENOMIC DNA]</scope>
    <source>
        <strain evidence="3">CECT 5096</strain>
    </source>
</reference>
<feature type="signal peptide" evidence="1">
    <location>
        <begin position="1"/>
        <end position="22"/>
    </location>
</feature>
<gene>
    <name evidence="2" type="ORF">LA5096_04800</name>
</gene>
<protein>
    <submittedName>
        <fullName evidence="2">Uncharacterized protein</fullName>
    </submittedName>
</protein>
<keyword evidence="3" id="KW-1185">Reference proteome</keyword>
<dbReference type="STRING" id="311410.LA5095_03518"/>
<evidence type="ECO:0000313" key="3">
    <source>
        <dbReference type="Proteomes" id="UP000049983"/>
    </source>
</evidence>
<dbReference type="Proteomes" id="UP000049983">
    <property type="component" value="Unassembled WGS sequence"/>
</dbReference>
<keyword evidence="1" id="KW-0732">Signal</keyword>
<feature type="chain" id="PRO_5009787765" evidence="1">
    <location>
        <begin position="23"/>
        <end position="156"/>
    </location>
</feature>
<name>A0A0M6ZDZ0_9HYPH</name>
<dbReference type="AlphaFoldDB" id="A0A0M6ZDZ0"/>
<dbReference type="RefSeq" id="WP_055117245.1">
    <property type="nucleotide sequence ID" value="NZ_CANKXR010000004.1"/>
</dbReference>
<accession>A0A0M6ZDZ0</accession>
<sequence length="156" mass="16906">MKLMQKILAATGLVLAASTAHAAECLDMGGVAIPNFFSEGKGKPVVISATLMGTVTNAAGKILAQRVTETGLEMDMEHYFGRSDGGAIFTRDRGVLTEIPGKEGRYMIEITYEVQENMSRGTLEDYSGTFRSYGLVDLRDPDDLQGLVRYSGELCK</sequence>